<sequence length="54" mass="6305">MGLGAFLYENHYGLWKKIENNWDKGENIFSKSQINVHATVLIRRIGNINQSEKE</sequence>
<protein>
    <submittedName>
        <fullName evidence="2">Spore germination protein</fullName>
    </submittedName>
</protein>
<dbReference type="Proteomes" id="UP001649230">
    <property type="component" value="Chromosome"/>
</dbReference>
<dbReference type="InterPro" id="IPR046953">
    <property type="entry name" value="Spore_GerAC-like_C"/>
</dbReference>
<feature type="domain" description="Spore germination GerAC-like C-terminal" evidence="1">
    <location>
        <begin position="2"/>
        <end position="46"/>
    </location>
</feature>
<dbReference type="EMBL" id="CP090978">
    <property type="protein sequence ID" value="UJF35033.1"/>
    <property type="molecule type" value="Genomic_DNA"/>
</dbReference>
<accession>A0ABY3SLV2</accession>
<dbReference type="Gene3D" id="3.30.300.210">
    <property type="entry name" value="Nutrient germinant receptor protein C, domain 3"/>
    <property type="match status" value="1"/>
</dbReference>
<gene>
    <name evidence="2" type="ORF">L0M14_07805</name>
</gene>
<organism evidence="2 3">
    <name type="scientific">Paenibacillus hexagrammi</name>
    <dbReference type="NCBI Taxonomy" id="2908839"/>
    <lineage>
        <taxon>Bacteria</taxon>
        <taxon>Bacillati</taxon>
        <taxon>Bacillota</taxon>
        <taxon>Bacilli</taxon>
        <taxon>Bacillales</taxon>
        <taxon>Paenibacillaceae</taxon>
        <taxon>Paenibacillus</taxon>
    </lineage>
</organism>
<evidence type="ECO:0000259" key="1">
    <source>
        <dbReference type="Pfam" id="PF05504"/>
    </source>
</evidence>
<dbReference type="Pfam" id="PF05504">
    <property type="entry name" value="Spore_GerAC"/>
    <property type="match status" value="1"/>
</dbReference>
<evidence type="ECO:0000313" key="2">
    <source>
        <dbReference type="EMBL" id="UJF35033.1"/>
    </source>
</evidence>
<reference evidence="2 3" key="1">
    <citation type="journal article" date="2024" name="Int. J. Syst. Evol. Microbiol.">
        <title>Paenibacillus hexagrammi sp. nov., a novel bacterium isolated from the gut content of Hexagrammos agrammus.</title>
        <authorList>
            <person name="Jung H.K."/>
            <person name="Kim D.G."/>
            <person name="Zin H."/>
            <person name="Park J."/>
            <person name="Jung H."/>
            <person name="Kim Y.O."/>
            <person name="Kong H.J."/>
            <person name="Kim J.W."/>
            <person name="Kim Y.S."/>
        </authorList>
    </citation>
    <scope>NUCLEOTIDE SEQUENCE [LARGE SCALE GENOMIC DNA]</scope>
    <source>
        <strain evidence="2 3">YPD9-1</strain>
    </source>
</reference>
<keyword evidence="3" id="KW-1185">Reference proteome</keyword>
<name>A0ABY3SLV2_9BACL</name>
<evidence type="ECO:0000313" key="3">
    <source>
        <dbReference type="Proteomes" id="UP001649230"/>
    </source>
</evidence>
<proteinExistence type="predicted"/>
<dbReference type="InterPro" id="IPR038501">
    <property type="entry name" value="Spore_GerAC_C_sf"/>
</dbReference>